<feature type="transmembrane region" description="Helical" evidence="1">
    <location>
        <begin position="32"/>
        <end position="53"/>
    </location>
</feature>
<keyword evidence="1" id="KW-0472">Membrane</keyword>
<proteinExistence type="predicted"/>
<accession>A0A6J5ZNA3</accession>
<evidence type="ECO:0000313" key="2">
    <source>
        <dbReference type="EMBL" id="CAB4342479.1"/>
    </source>
</evidence>
<reference evidence="2" key="1">
    <citation type="submission" date="2020-05" db="EMBL/GenBank/DDBJ databases">
        <authorList>
            <person name="Chiriac C."/>
            <person name="Salcher M."/>
            <person name="Ghai R."/>
            <person name="Kavagutti S V."/>
        </authorList>
    </citation>
    <scope>NUCLEOTIDE SEQUENCE</scope>
</reference>
<keyword evidence="1" id="KW-0812">Transmembrane</keyword>
<dbReference type="EMBL" id="CAESAN010000047">
    <property type="protein sequence ID" value="CAB4342479.1"/>
    <property type="molecule type" value="Genomic_DNA"/>
</dbReference>
<sequence length="63" mass="6677">MKREAYKVIGYATIHGGRYYLRRRYPNFGRNVLVGAGAIVAAGAAIAVVSAVAGRSDVNPLTP</sequence>
<gene>
    <name evidence="2" type="ORF">UFOPK3547_00703</name>
</gene>
<organism evidence="2">
    <name type="scientific">freshwater metagenome</name>
    <dbReference type="NCBI Taxonomy" id="449393"/>
    <lineage>
        <taxon>unclassified sequences</taxon>
        <taxon>metagenomes</taxon>
        <taxon>ecological metagenomes</taxon>
    </lineage>
</organism>
<dbReference type="AlphaFoldDB" id="A0A6J5ZNA3"/>
<name>A0A6J5ZNA3_9ZZZZ</name>
<keyword evidence="1" id="KW-1133">Transmembrane helix</keyword>
<evidence type="ECO:0000256" key="1">
    <source>
        <dbReference type="SAM" id="Phobius"/>
    </source>
</evidence>
<protein>
    <submittedName>
        <fullName evidence="2">Unannotated protein</fullName>
    </submittedName>
</protein>